<comment type="subcellular location">
    <subcellularLocation>
        <location evidence="1 8">Cell membrane</location>
        <topology evidence="1 8">Multi-pass membrane protein</topology>
    </subcellularLocation>
</comment>
<dbReference type="InterPro" id="IPR002350">
    <property type="entry name" value="Kazal_dom"/>
</dbReference>
<dbReference type="InterPro" id="IPR004156">
    <property type="entry name" value="OATP"/>
</dbReference>
<dbReference type="GO" id="GO:0043252">
    <property type="term" value="P:sodium-independent organic anion transport"/>
    <property type="evidence" value="ECO:0007669"/>
    <property type="project" value="TreeGrafter"/>
</dbReference>
<sequence length="681" mass="75173">MFKVAPEKFSQSTDVLTDTVPKKEHFDEDDDLDTKCGFGPWTPDWLQGGANTKLFLFFYSMAGLVQGAHFTYLIGCVSTLEKRFAYDTKSSGLIMISDEIAPIVLGALIGYFGGITHRPRLLAFGLVIGSVSSLLMSVPYLVYGAKKLDEFSDYSQSQIVGVKAQFCDKAYNSLQDTCSESTSNPAFTVFMLSNFLKGITSVIYYAIGTSYIDDSVEKRNSPMYLSTLFALRLLGPTGGFLLSSLCLSYYEDPFYDPGYGPKDPRWIGAWWLGFIVLGVLIFVFSLPMILFPKRFPSKRLPASHKKKEAEPYKKPVEQLKDMWIAMKRLGKNPILICHYLGGVFRLNGLVGYYVLLPKYMEMQFRQSASKANLYSGPAGLVGMQVGILFGGIALRKFKPRPRMMTGGIVVAESFSFFALIICMIITCPTYQMTGTSSVTKPSFNLQNECNDDCLCTTKVYTPVCGPDGHSTYFSPCHAGCSGYNKTGKQEVFKDCKCVHNAELEIVEGDADKGYCDFECQWLITFIAVLGIGKLIASTARVANALVTLRCVDPEDKSLALGALSGVFSLLAFIPYPLIYGALTDASCLVWEESCGKTGNCWIYDTDKFRYLLHGVSAAFVFLGCLTDVAVWYLSPRLKNLYDDDVDEDVLQNAGMNGVMKTGVVNGSMGSLYGDEKKSTPL</sequence>
<dbReference type="NCBIfam" id="TIGR00805">
    <property type="entry name" value="oat"/>
    <property type="match status" value="1"/>
</dbReference>
<evidence type="ECO:0000256" key="6">
    <source>
        <dbReference type="ARBA" id="ARBA00023136"/>
    </source>
</evidence>
<feature type="transmembrane region" description="Helical" evidence="8">
    <location>
        <begin position="374"/>
        <end position="394"/>
    </location>
</feature>
<feature type="transmembrane region" description="Helical" evidence="8">
    <location>
        <begin position="334"/>
        <end position="354"/>
    </location>
</feature>
<evidence type="ECO:0000313" key="10">
    <source>
        <dbReference type="EMBL" id="KAG8187155.1"/>
    </source>
</evidence>
<feature type="transmembrane region" description="Helical" evidence="8">
    <location>
        <begin position="406"/>
        <end position="426"/>
    </location>
</feature>
<feature type="transmembrane region" description="Helical" evidence="8">
    <location>
        <begin position="270"/>
        <end position="291"/>
    </location>
</feature>
<keyword evidence="8" id="KW-0813">Transport</keyword>
<keyword evidence="7" id="KW-1015">Disulfide bond</keyword>
<organism evidence="10 11">
    <name type="scientific">Oedothorax gibbosus</name>
    <dbReference type="NCBI Taxonomy" id="931172"/>
    <lineage>
        <taxon>Eukaryota</taxon>
        <taxon>Metazoa</taxon>
        <taxon>Ecdysozoa</taxon>
        <taxon>Arthropoda</taxon>
        <taxon>Chelicerata</taxon>
        <taxon>Arachnida</taxon>
        <taxon>Araneae</taxon>
        <taxon>Araneomorphae</taxon>
        <taxon>Entelegynae</taxon>
        <taxon>Araneoidea</taxon>
        <taxon>Linyphiidae</taxon>
        <taxon>Erigoninae</taxon>
        <taxon>Oedothorax</taxon>
    </lineage>
</organism>
<dbReference type="Proteomes" id="UP000827092">
    <property type="component" value="Unassembled WGS sequence"/>
</dbReference>
<dbReference type="InterPro" id="IPR036259">
    <property type="entry name" value="MFS_trans_sf"/>
</dbReference>
<dbReference type="EMBL" id="JAFNEN010000277">
    <property type="protein sequence ID" value="KAG8187155.1"/>
    <property type="molecule type" value="Genomic_DNA"/>
</dbReference>
<feature type="domain" description="Kazal-like" evidence="9">
    <location>
        <begin position="443"/>
        <end position="499"/>
    </location>
</feature>
<dbReference type="GO" id="GO:0016323">
    <property type="term" value="C:basolateral plasma membrane"/>
    <property type="evidence" value="ECO:0007669"/>
    <property type="project" value="TreeGrafter"/>
</dbReference>
<dbReference type="Pfam" id="PF03137">
    <property type="entry name" value="OATP"/>
    <property type="match status" value="1"/>
</dbReference>
<dbReference type="GO" id="GO:0006811">
    <property type="term" value="P:monoatomic ion transport"/>
    <property type="evidence" value="ECO:0007669"/>
    <property type="project" value="UniProtKB-KW"/>
</dbReference>
<evidence type="ECO:0000256" key="5">
    <source>
        <dbReference type="ARBA" id="ARBA00022989"/>
    </source>
</evidence>
<evidence type="ECO:0000256" key="2">
    <source>
        <dbReference type="ARBA" id="ARBA00009657"/>
    </source>
</evidence>
<comment type="similarity">
    <text evidence="2 8">Belongs to the organo anion transporter (TC 2.A.60) family.</text>
</comment>
<evidence type="ECO:0000256" key="1">
    <source>
        <dbReference type="ARBA" id="ARBA00004651"/>
    </source>
</evidence>
<comment type="caution">
    <text evidence="10">The sequence shown here is derived from an EMBL/GenBank/DDBJ whole genome shotgun (WGS) entry which is preliminary data.</text>
</comment>
<dbReference type="SUPFAM" id="SSF100895">
    <property type="entry name" value="Kazal-type serine protease inhibitors"/>
    <property type="match status" value="1"/>
</dbReference>
<evidence type="ECO:0000256" key="3">
    <source>
        <dbReference type="ARBA" id="ARBA00022475"/>
    </source>
</evidence>
<proteinExistence type="inferred from homology"/>
<gene>
    <name evidence="10" type="ORF">JTE90_020033</name>
</gene>
<protein>
    <recommendedName>
        <fullName evidence="8">Solute carrier organic anion transporter family member</fullName>
    </recommendedName>
</protein>
<feature type="transmembrane region" description="Helical" evidence="8">
    <location>
        <begin position="121"/>
        <end position="143"/>
    </location>
</feature>
<accession>A0AAV6URR2</accession>
<feature type="transmembrane region" description="Helical" evidence="8">
    <location>
        <begin position="610"/>
        <end position="633"/>
    </location>
</feature>
<dbReference type="Gene3D" id="1.20.1250.20">
    <property type="entry name" value="MFS general substrate transporter like domains"/>
    <property type="match status" value="1"/>
</dbReference>
<evidence type="ECO:0000256" key="4">
    <source>
        <dbReference type="ARBA" id="ARBA00022692"/>
    </source>
</evidence>
<keyword evidence="11" id="KW-1185">Reference proteome</keyword>
<keyword evidence="3" id="KW-1003">Cell membrane</keyword>
<keyword evidence="8" id="KW-0406">Ion transport</keyword>
<keyword evidence="5 8" id="KW-1133">Transmembrane helix</keyword>
<keyword evidence="6 8" id="KW-0472">Membrane</keyword>
<evidence type="ECO:0000256" key="7">
    <source>
        <dbReference type="ARBA" id="ARBA00023157"/>
    </source>
</evidence>
<keyword evidence="4 8" id="KW-0812">Transmembrane</keyword>
<feature type="transmembrane region" description="Helical" evidence="8">
    <location>
        <begin position="228"/>
        <end position="250"/>
    </location>
</feature>
<evidence type="ECO:0000313" key="11">
    <source>
        <dbReference type="Proteomes" id="UP000827092"/>
    </source>
</evidence>
<dbReference type="PROSITE" id="PS51465">
    <property type="entry name" value="KAZAL_2"/>
    <property type="match status" value="1"/>
</dbReference>
<feature type="transmembrane region" description="Helical" evidence="8">
    <location>
        <begin position="521"/>
        <end position="546"/>
    </location>
</feature>
<reference evidence="10 11" key="1">
    <citation type="journal article" date="2022" name="Nat. Ecol. Evol.">
        <title>A masculinizing supergene underlies an exaggerated male reproductive morph in a spider.</title>
        <authorList>
            <person name="Hendrickx F."/>
            <person name="De Corte Z."/>
            <person name="Sonet G."/>
            <person name="Van Belleghem S.M."/>
            <person name="Kostlbacher S."/>
            <person name="Vangestel C."/>
        </authorList>
    </citation>
    <scope>NUCLEOTIDE SEQUENCE [LARGE SCALE GENOMIC DNA]</scope>
    <source>
        <strain evidence="10">W744_W776</strain>
    </source>
</reference>
<dbReference type="Pfam" id="PF07648">
    <property type="entry name" value="Kazal_2"/>
    <property type="match status" value="1"/>
</dbReference>
<feature type="transmembrane region" description="Helical" evidence="8">
    <location>
        <begin position="558"/>
        <end position="578"/>
    </location>
</feature>
<feature type="transmembrane region" description="Helical" evidence="8">
    <location>
        <begin position="54"/>
        <end position="74"/>
    </location>
</feature>
<name>A0AAV6URR2_9ARAC</name>
<feature type="transmembrane region" description="Helical" evidence="8">
    <location>
        <begin position="186"/>
        <end position="207"/>
    </location>
</feature>
<feature type="transmembrane region" description="Helical" evidence="8">
    <location>
        <begin position="94"/>
        <end position="114"/>
    </location>
</feature>
<dbReference type="CDD" id="cd17336">
    <property type="entry name" value="MFS_SLCO_OATP"/>
    <property type="match status" value="1"/>
</dbReference>
<dbReference type="GO" id="GO:0015347">
    <property type="term" value="F:sodium-independent organic anion transmembrane transporter activity"/>
    <property type="evidence" value="ECO:0007669"/>
    <property type="project" value="TreeGrafter"/>
</dbReference>
<dbReference type="PANTHER" id="PTHR11388:SF76">
    <property type="entry name" value="SOLUTE CARRIER ORGANIC ANION TRANSPORTER FAMILY MEMBER"/>
    <property type="match status" value="1"/>
</dbReference>
<dbReference type="SUPFAM" id="SSF103473">
    <property type="entry name" value="MFS general substrate transporter"/>
    <property type="match status" value="1"/>
</dbReference>
<dbReference type="InterPro" id="IPR036058">
    <property type="entry name" value="Kazal_dom_sf"/>
</dbReference>
<dbReference type="PANTHER" id="PTHR11388">
    <property type="entry name" value="ORGANIC ANION TRANSPORTER"/>
    <property type="match status" value="1"/>
</dbReference>
<dbReference type="AlphaFoldDB" id="A0AAV6URR2"/>
<evidence type="ECO:0000259" key="9">
    <source>
        <dbReference type="PROSITE" id="PS51465"/>
    </source>
</evidence>
<evidence type="ECO:0000256" key="8">
    <source>
        <dbReference type="RuleBase" id="RU362056"/>
    </source>
</evidence>